<keyword evidence="2" id="KW-0812">Transmembrane</keyword>
<keyword evidence="2" id="KW-0472">Membrane</keyword>
<evidence type="ECO:0000313" key="3">
    <source>
        <dbReference type="EMBL" id="CAG5088158.1"/>
    </source>
</evidence>
<evidence type="ECO:0000256" key="2">
    <source>
        <dbReference type="SAM" id="Phobius"/>
    </source>
</evidence>
<keyword evidence="4" id="KW-1185">Reference proteome</keyword>
<feature type="compositionally biased region" description="Polar residues" evidence="1">
    <location>
        <begin position="326"/>
        <end position="335"/>
    </location>
</feature>
<reference evidence="3 4" key="1">
    <citation type="submission" date="2021-04" db="EMBL/GenBank/DDBJ databases">
        <authorList>
            <person name="Bliznina A."/>
        </authorList>
    </citation>
    <scope>NUCLEOTIDE SEQUENCE [LARGE SCALE GENOMIC DNA]</scope>
</reference>
<dbReference type="EMBL" id="OU015568">
    <property type="protein sequence ID" value="CAG5088158.1"/>
    <property type="molecule type" value="Genomic_DNA"/>
</dbReference>
<feature type="region of interest" description="Disordered" evidence="1">
    <location>
        <begin position="313"/>
        <end position="365"/>
    </location>
</feature>
<accession>A0ABN7S3X2</accession>
<name>A0ABN7S3X2_OIKDI</name>
<dbReference type="Proteomes" id="UP001158576">
    <property type="component" value="Chromosome PAR"/>
</dbReference>
<sequence length="446" mass="50910">MFDHVIRSLPINSTTRVSFQYLNDFNKSSKRVVNLLPDYAQMADYARNVIGQLDSRARDCRNKISWNIIYEHDARSSSLARMRFDMLKKLEHSLRTSSSLYKLFNNRYYEISSDRMEDIQRVVRRLQYGTDDFQPVIVLIMSPKLALKSFTNEILFKSGEFFRINLAEQLSTPTSNRISPKAPNQTDFGLFPRVLADGILAYYTLEDEFHYQSPDFSVQKEFDFLELNPDMERKKSTSRIKECPYLKSTVVFMDDIEENTTCETTKSSFLAGTVADDMKNILSAIVPSIVVTALISVCYCCYSKKRFGVSIRRPAPPAAEPRPVELNQSKGSSVYRSKWTHSPTNPNTNQSSSTKTCSSRTSGEYNAARAVNAPPLGSHDQQNRHEQDNRMVGFMTRSRLRRNDLSFHTCDTEVVTISEADSNSRSNGSSSGYFPGQTRTYNNTFT</sequence>
<keyword evidence="2" id="KW-1133">Transmembrane helix</keyword>
<feature type="compositionally biased region" description="Low complexity" evidence="1">
    <location>
        <begin position="340"/>
        <end position="362"/>
    </location>
</feature>
<organism evidence="3 4">
    <name type="scientific">Oikopleura dioica</name>
    <name type="common">Tunicate</name>
    <dbReference type="NCBI Taxonomy" id="34765"/>
    <lineage>
        <taxon>Eukaryota</taxon>
        <taxon>Metazoa</taxon>
        <taxon>Chordata</taxon>
        <taxon>Tunicata</taxon>
        <taxon>Appendicularia</taxon>
        <taxon>Copelata</taxon>
        <taxon>Oikopleuridae</taxon>
        <taxon>Oikopleura</taxon>
    </lineage>
</organism>
<gene>
    <name evidence="3" type="ORF">OKIOD_LOCUS3313</name>
</gene>
<feature type="region of interest" description="Disordered" evidence="1">
    <location>
        <begin position="420"/>
        <end position="446"/>
    </location>
</feature>
<feature type="transmembrane region" description="Helical" evidence="2">
    <location>
        <begin position="281"/>
        <end position="302"/>
    </location>
</feature>
<proteinExistence type="predicted"/>
<evidence type="ECO:0000313" key="4">
    <source>
        <dbReference type="Proteomes" id="UP001158576"/>
    </source>
</evidence>
<protein>
    <submittedName>
        <fullName evidence="3">Oidioi.mRNA.OKI2018_I69.PAR.g11755.t1.cds</fullName>
    </submittedName>
</protein>
<feature type="compositionally biased region" description="Low complexity" evidence="1">
    <location>
        <begin position="423"/>
        <end position="432"/>
    </location>
</feature>
<feature type="compositionally biased region" description="Polar residues" evidence="1">
    <location>
        <begin position="437"/>
        <end position="446"/>
    </location>
</feature>
<evidence type="ECO:0000256" key="1">
    <source>
        <dbReference type="SAM" id="MobiDB-lite"/>
    </source>
</evidence>